<dbReference type="PANTHER" id="PTHR10796">
    <property type="entry name" value="PATCHED-RELATED"/>
    <property type="match status" value="1"/>
</dbReference>
<gene>
    <name evidence="2" type="ORF">OFLC_LOCUS6294</name>
</gene>
<dbReference type="SUPFAM" id="SSF82866">
    <property type="entry name" value="Multidrug efflux transporter AcrB transmembrane domain"/>
    <property type="match status" value="1"/>
</dbReference>
<reference evidence="2 3" key="2">
    <citation type="submission" date="2018-11" db="EMBL/GenBank/DDBJ databases">
        <authorList>
            <consortium name="Pathogen Informatics"/>
        </authorList>
    </citation>
    <scope>NUCLEOTIDE SEQUENCE [LARGE SCALE GENOMIC DNA]</scope>
</reference>
<dbReference type="GO" id="GO:0018996">
    <property type="term" value="P:molting cycle, collagen and cuticulin-based cuticle"/>
    <property type="evidence" value="ECO:0007669"/>
    <property type="project" value="TreeGrafter"/>
</dbReference>
<dbReference type="GO" id="GO:0030659">
    <property type="term" value="C:cytoplasmic vesicle membrane"/>
    <property type="evidence" value="ECO:0007669"/>
    <property type="project" value="TreeGrafter"/>
</dbReference>
<dbReference type="WBParaSite" id="OFLC_0000629501-mRNA-1">
    <property type="protein sequence ID" value="OFLC_0000629501-mRNA-1"/>
    <property type="gene ID" value="OFLC_0000629501"/>
</dbReference>
<evidence type="ECO:0000256" key="1">
    <source>
        <dbReference type="SAM" id="Phobius"/>
    </source>
</evidence>
<dbReference type="AlphaFoldDB" id="A0A183HFN4"/>
<dbReference type="Proteomes" id="UP000267606">
    <property type="component" value="Unassembled WGS sequence"/>
</dbReference>
<dbReference type="Gene3D" id="1.20.1640.10">
    <property type="entry name" value="Multidrug efflux transporter AcrB transmembrane domain"/>
    <property type="match status" value="1"/>
</dbReference>
<feature type="transmembrane region" description="Helical" evidence="1">
    <location>
        <begin position="84"/>
        <end position="104"/>
    </location>
</feature>
<accession>A0A183HFN4</accession>
<dbReference type="PANTHER" id="PTHR10796:SF91">
    <property type="entry name" value="SSD DOMAIN-CONTAINING PROTEIN"/>
    <property type="match status" value="1"/>
</dbReference>
<keyword evidence="1" id="KW-1133">Transmembrane helix</keyword>
<keyword evidence="3" id="KW-1185">Reference proteome</keyword>
<dbReference type="STRING" id="387005.A0A183HFN4"/>
<evidence type="ECO:0000313" key="4">
    <source>
        <dbReference type="WBParaSite" id="OFLC_0000629501-mRNA-1"/>
    </source>
</evidence>
<keyword evidence="1" id="KW-0812">Transmembrane</keyword>
<feature type="transmembrane region" description="Helical" evidence="1">
    <location>
        <begin position="116"/>
        <end position="135"/>
    </location>
</feature>
<dbReference type="InterPro" id="IPR051697">
    <property type="entry name" value="Patched_domain-protein"/>
</dbReference>
<feature type="transmembrane region" description="Helical" evidence="1">
    <location>
        <begin position="59"/>
        <end position="78"/>
    </location>
</feature>
<organism evidence="4">
    <name type="scientific">Onchocerca flexuosa</name>
    <dbReference type="NCBI Taxonomy" id="387005"/>
    <lineage>
        <taxon>Eukaryota</taxon>
        <taxon>Metazoa</taxon>
        <taxon>Ecdysozoa</taxon>
        <taxon>Nematoda</taxon>
        <taxon>Chromadorea</taxon>
        <taxon>Rhabditida</taxon>
        <taxon>Spirurina</taxon>
        <taxon>Spiruromorpha</taxon>
        <taxon>Filarioidea</taxon>
        <taxon>Onchocercidae</taxon>
        <taxon>Onchocerca</taxon>
    </lineage>
</organism>
<protein>
    <submittedName>
        <fullName evidence="4">SSD domain-containing protein</fullName>
    </submittedName>
</protein>
<dbReference type="GO" id="GO:0005886">
    <property type="term" value="C:plasma membrane"/>
    <property type="evidence" value="ECO:0007669"/>
    <property type="project" value="TreeGrafter"/>
</dbReference>
<dbReference type="EMBL" id="UZAJ01005895">
    <property type="protein sequence ID" value="VDO46054.1"/>
    <property type="molecule type" value="Genomic_DNA"/>
</dbReference>
<reference evidence="4" key="1">
    <citation type="submission" date="2016-06" db="UniProtKB">
        <authorList>
            <consortium name="WormBaseParasite"/>
        </authorList>
    </citation>
    <scope>IDENTIFICATION</scope>
</reference>
<proteinExistence type="predicted"/>
<evidence type="ECO:0000313" key="2">
    <source>
        <dbReference type="EMBL" id="VDO46054.1"/>
    </source>
</evidence>
<keyword evidence="1" id="KW-0472">Membrane</keyword>
<sequence>MKSFRFRIGLSALNSPSDLVLESHALRAIAAKYPDMEIYTYEYCRMIADQLNIILPNTLLNDGIAVIVLVIIALLFIPNPICTFWIFIAIITMDIGVIGFLALWDVKLDPISMITMIMAIGFSIEYCAHITYGFVSNPNDVTPTERCVEAMEKLACPSK</sequence>
<dbReference type="GO" id="GO:0006897">
    <property type="term" value="P:endocytosis"/>
    <property type="evidence" value="ECO:0007669"/>
    <property type="project" value="TreeGrafter"/>
</dbReference>
<evidence type="ECO:0000313" key="3">
    <source>
        <dbReference type="Proteomes" id="UP000267606"/>
    </source>
</evidence>
<name>A0A183HFN4_9BILA</name>